<evidence type="ECO:0000259" key="1">
    <source>
        <dbReference type="Pfam" id="PF22807"/>
    </source>
</evidence>
<protein>
    <submittedName>
        <fullName evidence="2">PQQ-dependent sugar dehydrogenase</fullName>
    </submittedName>
</protein>
<dbReference type="InterPro" id="IPR011041">
    <property type="entry name" value="Quinoprot_gluc/sorb_DH_b-prop"/>
</dbReference>
<organism evidence="2 3">
    <name type="scientific">Deinococcus rubellus</name>
    <dbReference type="NCBI Taxonomy" id="1889240"/>
    <lineage>
        <taxon>Bacteria</taxon>
        <taxon>Thermotogati</taxon>
        <taxon>Deinococcota</taxon>
        <taxon>Deinococci</taxon>
        <taxon>Deinococcales</taxon>
        <taxon>Deinococcaceae</taxon>
        <taxon>Deinococcus</taxon>
    </lineage>
</organism>
<gene>
    <name evidence="2" type="ORF">N0D28_12080</name>
</gene>
<dbReference type="EMBL" id="CP104213">
    <property type="protein sequence ID" value="UWX63475.1"/>
    <property type="molecule type" value="Genomic_DNA"/>
</dbReference>
<reference evidence="2" key="1">
    <citation type="submission" date="2022-09" db="EMBL/GenBank/DDBJ databases">
        <title>genome sequence of Deinococcus rubellus.</title>
        <authorList>
            <person name="Srinivasan S."/>
        </authorList>
    </citation>
    <scope>NUCLEOTIDE SEQUENCE</scope>
    <source>
        <strain evidence="2">Ant6</strain>
    </source>
</reference>
<sequence length="384" mass="40931">MTVSLNHLRLGRLGLLGVLSLTLGACAYVRGPNTAAPDLGLTLPAGFHAEVYASGFKKPRLMATAPNGDVFVSDLEAGQVDVLLDRNGDGKLDSKQVFASGLNEPHGLAFHKGYLYVADTDAVVRFPYAVGDTAASAAPEKLVDLPAKGKHYSRTVVFGPDDRMYVAAGSDCNACEETDPKRAAVWVYDENGKDGRPYATGLRNAVGLAWNAGTFYASANGRDLLGNDTPPESFFKLQDGANYGWPYCYPLAANTKQTWDKEFGKKDQAYCDAAQPSFATTTAHAAPLGITFYTPAQNAARAFPAQYDGLMFAALHGSWNRLPQSGYKVITVNPQTGETQDFLTGFHSGLSTSGRPVDVHLAPDGSLLLTDDGNGLIYRVSSGS</sequence>
<dbReference type="Gene3D" id="2.120.10.30">
    <property type="entry name" value="TolB, C-terminal domain"/>
    <property type="match status" value="1"/>
</dbReference>
<dbReference type="Proteomes" id="UP001060261">
    <property type="component" value="Chromosome"/>
</dbReference>
<name>A0ABY5YF53_9DEIO</name>
<evidence type="ECO:0000313" key="3">
    <source>
        <dbReference type="Proteomes" id="UP001060261"/>
    </source>
</evidence>
<evidence type="ECO:0000313" key="2">
    <source>
        <dbReference type="EMBL" id="UWX63475.1"/>
    </source>
</evidence>
<dbReference type="RefSeq" id="WP_260559761.1">
    <property type="nucleotide sequence ID" value="NZ_BAABEC010000180.1"/>
</dbReference>
<dbReference type="PANTHER" id="PTHR33546">
    <property type="entry name" value="LARGE, MULTIFUNCTIONAL SECRETED PROTEIN-RELATED"/>
    <property type="match status" value="1"/>
</dbReference>
<proteinExistence type="predicted"/>
<dbReference type="InterPro" id="IPR054539">
    <property type="entry name" value="Beta-prop_PDH"/>
</dbReference>
<dbReference type="Pfam" id="PF22807">
    <property type="entry name" value="TrAA12"/>
    <property type="match status" value="1"/>
</dbReference>
<accession>A0ABY5YF53</accession>
<feature type="domain" description="Pyrroloquinoline quinone-dependent pyranose dehydrogenase beta-propeller" evidence="1">
    <location>
        <begin position="43"/>
        <end position="339"/>
    </location>
</feature>
<keyword evidence="3" id="KW-1185">Reference proteome</keyword>
<dbReference type="PANTHER" id="PTHR33546:SF1">
    <property type="entry name" value="LARGE, MULTIFUNCTIONAL SECRETED PROTEIN"/>
    <property type="match status" value="1"/>
</dbReference>
<dbReference type="SUPFAM" id="SSF50952">
    <property type="entry name" value="Soluble quinoprotein glucose dehydrogenase"/>
    <property type="match status" value="1"/>
</dbReference>
<dbReference type="InterPro" id="IPR011042">
    <property type="entry name" value="6-blade_b-propeller_TolB-like"/>
</dbReference>